<dbReference type="Gramene" id="NC7G0031200.1">
    <property type="protein sequence ID" value="NC7G0031200.1:cds"/>
    <property type="gene ID" value="NC7G0031200"/>
</dbReference>
<dbReference type="InterPro" id="IPR035892">
    <property type="entry name" value="C2_domain_sf"/>
</dbReference>
<dbReference type="OrthoDB" id="1068731at2759"/>
<dbReference type="EMBL" id="LR721785">
    <property type="protein sequence ID" value="VVW58816.1"/>
    <property type="molecule type" value="Genomic_DNA"/>
</dbReference>
<name>A0A5K1FDA4_9MAGN</name>
<organism evidence="2">
    <name type="scientific">Nymphaea colorata</name>
    <name type="common">pocket water lily</name>
    <dbReference type="NCBI Taxonomy" id="210225"/>
    <lineage>
        <taxon>Eukaryota</taxon>
        <taxon>Viridiplantae</taxon>
        <taxon>Streptophyta</taxon>
        <taxon>Embryophyta</taxon>
        <taxon>Tracheophyta</taxon>
        <taxon>Spermatophyta</taxon>
        <taxon>Magnoliopsida</taxon>
        <taxon>Nymphaeales</taxon>
        <taxon>Nymphaeaceae</taxon>
        <taxon>Nymphaea</taxon>
    </lineage>
</organism>
<dbReference type="SUPFAM" id="SSF49562">
    <property type="entry name" value="C2 domain (Calcium/lipid-binding domain, CaLB)"/>
    <property type="match status" value="1"/>
</dbReference>
<dbReference type="PANTHER" id="PTHR32246:SF169">
    <property type="entry name" value="PROTEIN SRC2-LIKE"/>
    <property type="match status" value="1"/>
</dbReference>
<dbReference type="AlphaFoldDB" id="A0A5K1FDA4"/>
<reference evidence="2" key="1">
    <citation type="submission" date="2019-09" db="EMBL/GenBank/DDBJ databases">
        <authorList>
            <person name="Zhang L."/>
        </authorList>
    </citation>
    <scope>NUCLEOTIDE SEQUENCE</scope>
</reference>
<evidence type="ECO:0000313" key="2">
    <source>
        <dbReference type="EMBL" id="VVW58816.1"/>
    </source>
</evidence>
<dbReference type="InterPro" id="IPR000008">
    <property type="entry name" value="C2_dom"/>
</dbReference>
<proteinExistence type="predicted"/>
<dbReference type="SMART" id="SM00239">
    <property type="entry name" value="C2"/>
    <property type="match status" value="1"/>
</dbReference>
<dbReference type="CDD" id="cd04051">
    <property type="entry name" value="C2_SRC2_like"/>
    <property type="match status" value="1"/>
</dbReference>
<gene>
    <name evidence="2" type="ORF">NYM_LOCUS22791</name>
</gene>
<dbReference type="Pfam" id="PF00168">
    <property type="entry name" value="C2"/>
    <property type="match status" value="1"/>
</dbReference>
<dbReference type="GO" id="GO:0006952">
    <property type="term" value="P:defense response"/>
    <property type="evidence" value="ECO:0007669"/>
    <property type="project" value="InterPro"/>
</dbReference>
<accession>A0A5K1FDA4</accession>
<protein>
    <recommendedName>
        <fullName evidence="1">C2 domain-containing protein</fullName>
    </recommendedName>
</protein>
<dbReference type="PROSITE" id="PS50004">
    <property type="entry name" value="C2"/>
    <property type="match status" value="1"/>
</dbReference>
<evidence type="ECO:0000259" key="1">
    <source>
        <dbReference type="PROSITE" id="PS50004"/>
    </source>
</evidence>
<dbReference type="OMA" id="GSACSEW"/>
<dbReference type="Gene3D" id="2.60.40.150">
    <property type="entry name" value="C2 domain"/>
    <property type="match status" value="1"/>
</dbReference>
<dbReference type="InterPro" id="IPR044750">
    <property type="entry name" value="C2_SRC2/BAP"/>
</dbReference>
<feature type="domain" description="C2" evidence="1">
    <location>
        <begin position="1"/>
        <end position="109"/>
    </location>
</feature>
<dbReference type="PANTHER" id="PTHR32246">
    <property type="entry name" value="INGRESSION PROTEIN FIC1"/>
    <property type="match status" value="1"/>
</dbReference>
<sequence>MEVKAIELTVLSCKDLKGFNFFQKMSVYAKVWVGNPKQAQKTSPDRENDRNPEWKHRMRFELNESADKFTVDFEIRKEGGLGDKSIGRVHVPVMDLLEDYAGGVRYVCYQLKGSNDEATGLLNFSYSIEPKNCSSFNPTDSQQDAGKPNSIGSACSEWYQAPSSLTVVPESLSAAPPSIIYPL</sequence>